<dbReference type="Gene3D" id="3.90.1520.10">
    <property type="entry name" value="H-NOX domain"/>
    <property type="match status" value="1"/>
</dbReference>
<dbReference type="PANTHER" id="PTHR45655">
    <property type="entry name" value="GUANYLATE CYCLASE SOLUBLE SUBUNIT BETA-2"/>
    <property type="match status" value="1"/>
</dbReference>
<dbReference type="InterPro" id="IPR038158">
    <property type="entry name" value="H-NOX_domain_sf"/>
</dbReference>
<feature type="domain" description="Heme NO-binding" evidence="1">
    <location>
        <begin position="2"/>
        <end position="161"/>
    </location>
</feature>
<dbReference type="InterPro" id="IPR011644">
    <property type="entry name" value="Heme_NO-bd"/>
</dbReference>
<gene>
    <name evidence="2" type="ORF">HG263_17355</name>
</gene>
<dbReference type="InterPro" id="IPR024096">
    <property type="entry name" value="NO_sig/Golgi_transp_ligand-bd"/>
</dbReference>
<dbReference type="EMBL" id="JABBPG010000008">
    <property type="protein sequence ID" value="NOU52299.1"/>
    <property type="molecule type" value="Genomic_DNA"/>
</dbReference>
<accession>A0A849VEZ4</accession>
<organism evidence="2 3">
    <name type="scientific">Pseudoalteromonas caenipelagi</name>
    <dbReference type="NCBI Taxonomy" id="2726988"/>
    <lineage>
        <taxon>Bacteria</taxon>
        <taxon>Pseudomonadati</taxon>
        <taxon>Pseudomonadota</taxon>
        <taxon>Gammaproteobacteria</taxon>
        <taxon>Alteromonadales</taxon>
        <taxon>Pseudoalteromonadaceae</taxon>
        <taxon>Pseudoalteromonas</taxon>
    </lineage>
</organism>
<evidence type="ECO:0000313" key="2">
    <source>
        <dbReference type="EMBL" id="NOU52299.1"/>
    </source>
</evidence>
<comment type="caution">
    <text evidence="2">The sequence shown here is derived from an EMBL/GenBank/DDBJ whole genome shotgun (WGS) entry which is preliminary data.</text>
</comment>
<dbReference type="SUPFAM" id="SSF111126">
    <property type="entry name" value="Ligand-binding domain in the NO signalling and Golgi transport"/>
    <property type="match status" value="1"/>
</dbReference>
<reference evidence="2 3" key="1">
    <citation type="submission" date="2020-04" db="EMBL/GenBank/DDBJ databases">
        <title>Pseudoalteromonas caenipelagi sp. nov., isolated from a tidal flat.</title>
        <authorList>
            <person name="Park S."/>
            <person name="Yoon J.-H."/>
        </authorList>
    </citation>
    <scope>NUCLEOTIDE SEQUENCE [LARGE SCALE GENOMIC DNA]</scope>
    <source>
        <strain evidence="2 3">JBTF-M23</strain>
    </source>
</reference>
<dbReference type="AlphaFoldDB" id="A0A849VEZ4"/>
<evidence type="ECO:0000313" key="3">
    <source>
        <dbReference type="Proteomes" id="UP000586305"/>
    </source>
</evidence>
<protein>
    <recommendedName>
        <fullName evidence="1">Heme NO-binding domain-containing protein</fullName>
    </recommendedName>
</protein>
<keyword evidence="3" id="KW-1185">Reference proteome</keyword>
<dbReference type="Pfam" id="PF07700">
    <property type="entry name" value="HNOB"/>
    <property type="match status" value="1"/>
</dbReference>
<name>A0A849VEZ4_9GAMM</name>
<dbReference type="RefSeq" id="WP_171627357.1">
    <property type="nucleotide sequence ID" value="NZ_JABBPG010000008.1"/>
</dbReference>
<proteinExistence type="predicted"/>
<dbReference type="GO" id="GO:0020037">
    <property type="term" value="F:heme binding"/>
    <property type="evidence" value="ECO:0007669"/>
    <property type="project" value="InterPro"/>
</dbReference>
<dbReference type="PANTHER" id="PTHR45655:SF13">
    <property type="entry name" value="SOLUBLE GUANYLATE CYCLASE GCY-32-RELATED"/>
    <property type="match status" value="1"/>
</dbReference>
<dbReference type="Proteomes" id="UP000586305">
    <property type="component" value="Unassembled WGS sequence"/>
</dbReference>
<sequence length="181" mass="20577">MKGVVFRGLEELVIKNQGMSAWEALLDKHAPQNRVYVSAQSYPDEELFALANEVAEILDKPLTDVLRLFGEYLFGYLTERHQGILQQFSDFQSLILGIDSVIHTEVAKLYHEPNLPTINSQQLEDGRILLRYSSRRKLCFCAEGLIYGAGAHYGVKTKIEHMQCMHDGYEQCHLLLTFGGN</sequence>
<evidence type="ECO:0000259" key="1">
    <source>
        <dbReference type="Pfam" id="PF07700"/>
    </source>
</evidence>